<dbReference type="GO" id="GO:0003723">
    <property type="term" value="F:RNA binding"/>
    <property type="evidence" value="ECO:0007669"/>
    <property type="project" value="UniProtKB-UniRule"/>
</dbReference>
<dbReference type="GO" id="GO:0043571">
    <property type="term" value="P:maintenance of CRISPR repeat elements"/>
    <property type="evidence" value="ECO:0007669"/>
    <property type="project" value="UniProtKB-UniRule"/>
</dbReference>
<feature type="active site" description="For RuvC-like nuclease domain" evidence="12">
    <location>
        <position position="8"/>
    </location>
</feature>
<evidence type="ECO:0000259" key="13">
    <source>
        <dbReference type="PROSITE" id="PS51749"/>
    </source>
</evidence>
<dbReference type="InterPro" id="IPR003615">
    <property type="entry name" value="HNH_nuc"/>
</dbReference>
<dbReference type="InterPro" id="IPR028629">
    <property type="entry name" value="Cas9"/>
</dbReference>
<evidence type="ECO:0000313" key="14">
    <source>
        <dbReference type="EMBL" id="KGF45079.1"/>
    </source>
</evidence>
<dbReference type="InterPro" id="IPR033114">
    <property type="entry name" value="HNH_CAS9"/>
</dbReference>
<evidence type="ECO:0000256" key="5">
    <source>
        <dbReference type="ARBA" id="ARBA00022801"/>
    </source>
</evidence>
<evidence type="ECO:0000256" key="4">
    <source>
        <dbReference type="ARBA" id="ARBA00022759"/>
    </source>
</evidence>
<accession>A0A096CIC5</accession>
<dbReference type="GO" id="GO:0046872">
    <property type="term" value="F:metal ion binding"/>
    <property type="evidence" value="ECO:0007669"/>
    <property type="project" value="UniProtKB-UniRule"/>
</dbReference>
<feature type="binding site" evidence="12">
    <location>
        <position position="740"/>
    </location>
    <ligand>
        <name>Mg(2+)</name>
        <dbReference type="ChEBI" id="CHEBI:18420"/>
        <label>2</label>
    </ligand>
</feature>
<gene>
    <name evidence="12" type="primary">cas9</name>
    <name evidence="14" type="ORF">HMPREF0647_04180</name>
</gene>
<evidence type="ECO:0000256" key="2">
    <source>
        <dbReference type="ARBA" id="ARBA00022722"/>
    </source>
</evidence>
<evidence type="ECO:0000256" key="1">
    <source>
        <dbReference type="ARBA" id="ARBA00001946"/>
    </source>
</evidence>
<feature type="binding site" evidence="12">
    <location>
        <position position="1058"/>
    </location>
    <ligand>
        <name>Mg(2+)</name>
        <dbReference type="ChEBI" id="CHEBI:18420"/>
        <label>2</label>
    </ligand>
</feature>
<dbReference type="NCBIfam" id="TIGR01865">
    <property type="entry name" value="cas_Csn1"/>
    <property type="match status" value="1"/>
</dbReference>
<dbReference type="GO" id="GO:0003677">
    <property type="term" value="F:DNA binding"/>
    <property type="evidence" value="ECO:0007669"/>
    <property type="project" value="UniProtKB-UniRule"/>
</dbReference>
<feature type="binding site" evidence="12">
    <location>
        <position position="736"/>
    </location>
    <ligand>
        <name>Mg(2+)</name>
        <dbReference type="ChEBI" id="CHEBI:18420"/>
        <label>1</label>
    </ligand>
</feature>
<keyword evidence="4 12" id="KW-0255">Endonuclease</keyword>
<evidence type="ECO:0000256" key="10">
    <source>
        <dbReference type="ARBA" id="ARBA00023211"/>
    </source>
</evidence>
<organism evidence="14 15">
    <name type="scientific">Prevotella bivia DNF00320</name>
    <dbReference type="NCBI Taxonomy" id="1401068"/>
    <lineage>
        <taxon>Bacteria</taxon>
        <taxon>Pseudomonadati</taxon>
        <taxon>Bacteroidota</taxon>
        <taxon>Bacteroidia</taxon>
        <taxon>Bacteroidales</taxon>
        <taxon>Prevotellaceae</taxon>
        <taxon>Prevotella</taxon>
    </lineage>
</organism>
<keyword evidence="6 12" id="KW-0460">Magnesium</keyword>
<evidence type="ECO:0000256" key="9">
    <source>
        <dbReference type="ARBA" id="ARBA00023125"/>
    </source>
</evidence>
<comment type="domain">
    <text evidence="12">Has 2 endonuclease domains. The discontinuous RuvC-like domain cleaves the target DNA noncomplementary to crRNA while the HNH nuclease domain cleaves the target DNA complementary to crRNA.</text>
</comment>
<dbReference type="Pfam" id="PF18541">
    <property type="entry name" value="RuvC_III"/>
    <property type="match status" value="1"/>
</dbReference>
<name>A0A096CIC5_9BACT</name>
<evidence type="ECO:0000256" key="7">
    <source>
        <dbReference type="ARBA" id="ARBA00022884"/>
    </source>
</evidence>
<evidence type="ECO:0000256" key="11">
    <source>
        <dbReference type="ARBA" id="ARBA00046380"/>
    </source>
</evidence>
<evidence type="ECO:0000256" key="6">
    <source>
        <dbReference type="ARBA" id="ARBA00022842"/>
    </source>
</evidence>
<comment type="cofactor">
    <cofactor evidence="1 12">
        <name>Mg(2+)</name>
        <dbReference type="ChEBI" id="CHEBI:18420"/>
    </cofactor>
</comment>
<dbReference type="Gene3D" id="1.10.30.50">
    <property type="match status" value="1"/>
</dbReference>
<dbReference type="GO" id="GO:0051607">
    <property type="term" value="P:defense response to virus"/>
    <property type="evidence" value="ECO:0007669"/>
    <property type="project" value="UniProtKB-UniRule"/>
</dbReference>
<dbReference type="Proteomes" id="UP000029525">
    <property type="component" value="Unassembled WGS sequence"/>
</dbReference>
<feature type="active site" description="Proton acceptor for HNH nuclease domain" evidence="12">
    <location>
        <position position="861"/>
    </location>
</feature>
<comment type="similarity">
    <text evidence="12">Belongs to the CRISPR-associated Cas9 family.</text>
</comment>
<keyword evidence="9 12" id="KW-0238">DNA-binding</keyword>
<keyword evidence="5 12" id="KW-0378">Hydrolase</keyword>
<comment type="subunit">
    <text evidence="11 12">Monomer. Binds crRNA and tracrRNA.</text>
</comment>
<comment type="function">
    <text evidence="12">CRISPR (clustered regularly interspaced short palindromic repeat) is an adaptive immune system that provides protection against mobile genetic elements (viruses, transposable elements and conjugative plasmids). CRISPR clusters contain spacers, sequences complementary to antecedent mobile elements, and target invading nucleic acids. CRISPR clusters are transcribed and processed into CRISPR RNA (crRNA). In type II CRISPR systems correct processing of pre-crRNA requires a trans-encoded small RNA (tracrRNA), endogenous ribonuclease 3 (rnc) and this protein. The tracrRNA serves as a guide for ribonuclease 3-aided processing of pre-crRNA. Subsequently Cas9/crRNA/tracrRNA endonucleolytically cleaves linear or circular dsDNA target complementary to the spacer; Cas9 is inactive in the absence of the 2 guide RNAs (gRNA). Cas9 recognizes the protospacer adjacent motif (PAM) in the CRISPR repeat sequences to help distinguish self versus nonself, as targets within the bacterial CRISPR locus do not have PAMs. PAM recognition is also required for catalytic activity.</text>
</comment>
<feature type="domain" description="HNH Cas9-type" evidence="13">
    <location>
        <begin position="780"/>
        <end position="952"/>
    </location>
</feature>
<feature type="binding site" evidence="12">
    <location>
        <position position="740"/>
    </location>
    <ligand>
        <name>Mg(2+)</name>
        <dbReference type="ChEBI" id="CHEBI:18420"/>
        <label>1</label>
    </ligand>
</feature>
<dbReference type="InterPro" id="IPR036397">
    <property type="entry name" value="RNaseH_sf"/>
</dbReference>
<evidence type="ECO:0000256" key="8">
    <source>
        <dbReference type="ARBA" id="ARBA00023118"/>
    </source>
</evidence>
<dbReference type="Gene3D" id="3.30.420.10">
    <property type="entry name" value="Ribonuclease H-like superfamily/Ribonuclease H"/>
    <property type="match status" value="3"/>
</dbReference>
<dbReference type="OrthoDB" id="9777169at2"/>
<dbReference type="EC" id="3.1.-.-" evidence="12"/>
<keyword evidence="3 12" id="KW-0479">Metal-binding</keyword>
<protein>
    <recommendedName>
        <fullName evidence="12">CRISPR-associated endonuclease Cas9</fullName>
        <ecNumber evidence="12">3.1.-.-</ecNumber>
    </recommendedName>
</protein>
<keyword evidence="10" id="KW-0464">Manganese</keyword>
<keyword evidence="7 12" id="KW-0694">RNA-binding</keyword>
<dbReference type="RefSeq" id="WP_036866550.1">
    <property type="nucleotide sequence ID" value="NZ_JRNQ01000020.1"/>
</dbReference>
<sequence>MKNILGLDLGTNSIGWAKISIDDNGKYIKDSIKLGSRIIPMSQDVLSNFSKGVTLSQTSERTSFRGARRLRERTLLRRERLHRILHLLGFLPKHYEKAIGWDRNDNKTYGKFINHAEPKLAWCKDNNGKMRFLFMDSFHDMLSEFSEKHPELLANGKKIPLDWTIYYLRKKALYKAITKEELAWILLNFNQKRGYYQLRGEEDRDSEANKKEYLELKVIGVEATGEKKGNDIWYNIHLENGWIYRRSSKNPLNDWLGKVKSFIVTTDLDADGNPKKDKDGNIKRSFRAPSEGDWTLIKKRTESLLENSGQTVGQFIYNHILEEPSAKIRGNFIRTIERKYYKDELKAILEKQKEFHHELSSESLLTECAKELYKRNIAHQEVLLKKGMIHLLLNDILFYQRPLKIKKSLIDNCPYENYKYVDKKSGDIKVKSIKCIAKSNPFFQEFRLWQFVSNLRLYRKSDDKDVTSEHLVTTDDYANLFTYLNNRKDIKQSVLLKEYFKIKKVKTINGAEYPVRWNYIDDDNKTYPCNETRYDILHALSKTELKSEWLTPERTYRLWHLLYSIESKEETKKALNKLNLSDDFTEAFLTIKPFKKEYGSYSEKAIKKLLSLMRMGYLWSEDEAIKQVGAEIEKTIEGELPDYVLQRLEKSQHNYNKISDFSGLPLWLASYIIYGRHSEAKEIIHWDNPESMMAYIKDFRQHSMRNPIVEQCVLETLRTVHDIWKEIGHIDEIHIELGREMKSTSEQRKAITQNVLHNQNTNIRIKLLLQELKNDNNITGVRPYSPMQQEILRIYEEGALQGLTKEDKDYNDILKISQTAQPTSNELTRYKLWLEQKYRSPYTGKAISLSKLFTSAYQIEHVIPQSRYFDDSLSNKVICESEVNTLKKAMLGMEFIKTCGGQKVHCTLLGDVEIYNEEDYKAFVNEHYSNNRTKRNKLLMEDIPQEFINRQLNDSRYISKMVKQLLSAIVRGQEEVEATSKFVIPCTGGITDRLKKDWGLNDIWNNLVSPRFQRMNALTGSEYFGHWENKEGKRVFQTTMPIQLQQGFSKKRIDHRHHAMDALVIACASRNIISYLNNETAQDTERRRDLRQKLCDKGGSVRKPWDSFTQDTQYALKDIIVTFKNYVRIINKATNYYEHYKTDGKKGMISQKGDELWAIRKPMHKETVFGKVNLRRPKRVSLSKAIDSVDVICNRKLKKYIKARLNEGLQKKQILNIFKEVNNVWEGIDVNKIDIWEMSNDKEPMVATRKQLDTSFDEKKIRSISDTGIQKILLNYLITKNNNPELAFTPEGIQEMNSNISEYNDHKKHQPIYKVRVTEPLGAKYPIGTMGNNPKKFVEAQAGTNLYFAIYEDKEGNRNYDTIPLNIAAERLNQQLSPVPETNENNTPLKFYLSPNDLVYVPSEEERHSGNNIQLDKNRIYKMVSSTSKQCFFIHHRVAISLVDKKEFSAQNKMERSIDNEQVMIKSVCWKLITDRLGNIIKVIK</sequence>
<dbReference type="HAMAP" id="MF_01480">
    <property type="entry name" value="Cas9"/>
    <property type="match status" value="1"/>
</dbReference>
<evidence type="ECO:0000256" key="3">
    <source>
        <dbReference type="ARBA" id="ARBA00022723"/>
    </source>
</evidence>
<dbReference type="InterPro" id="IPR041383">
    <property type="entry name" value="RuvC_III"/>
</dbReference>
<feature type="binding site" evidence="12">
    <location>
        <position position="8"/>
    </location>
    <ligand>
        <name>Mg(2+)</name>
        <dbReference type="ChEBI" id="CHEBI:18420"/>
        <label>1</label>
    </ligand>
</feature>
<dbReference type="Pfam" id="PF16593">
    <property type="entry name" value="Cas9-BH"/>
    <property type="match status" value="1"/>
</dbReference>
<dbReference type="GO" id="GO:0004519">
    <property type="term" value="F:endonuclease activity"/>
    <property type="evidence" value="ECO:0007669"/>
    <property type="project" value="UniProtKB-UniRule"/>
</dbReference>
<dbReference type="EMBL" id="JRNQ01000020">
    <property type="protein sequence ID" value="KGF45079.1"/>
    <property type="molecule type" value="Genomic_DNA"/>
</dbReference>
<keyword evidence="8 12" id="KW-0051">Antiviral defense</keyword>
<comment type="caution">
    <text evidence="14">The sequence shown here is derived from an EMBL/GenBank/DDBJ whole genome shotgun (WGS) entry which is preliminary data.</text>
</comment>
<proteinExistence type="inferred from homology"/>
<evidence type="ECO:0000256" key="12">
    <source>
        <dbReference type="HAMAP-Rule" id="MF_01480"/>
    </source>
</evidence>
<feature type="binding site" evidence="12">
    <location>
        <position position="8"/>
    </location>
    <ligand>
        <name>Mg(2+)</name>
        <dbReference type="ChEBI" id="CHEBI:18420"/>
        <label>2</label>
    </ligand>
</feature>
<dbReference type="PROSITE" id="PS51749">
    <property type="entry name" value="HNH_CAS9"/>
    <property type="match status" value="1"/>
</dbReference>
<reference evidence="14 15" key="1">
    <citation type="submission" date="2014-07" db="EMBL/GenBank/DDBJ databases">
        <authorList>
            <person name="McCorrison J."/>
            <person name="Sanka R."/>
            <person name="Torralba M."/>
            <person name="Gillis M."/>
            <person name="Haft D.H."/>
            <person name="Methe B."/>
            <person name="Sutton G."/>
            <person name="Nelson K.E."/>
        </authorList>
    </citation>
    <scope>NUCLEOTIDE SEQUENCE [LARGE SCALE GENOMIC DNA]</scope>
    <source>
        <strain evidence="14 15">DNF00320</strain>
    </source>
</reference>
<evidence type="ECO:0000313" key="15">
    <source>
        <dbReference type="Proteomes" id="UP000029525"/>
    </source>
</evidence>
<dbReference type="Pfam" id="PF13395">
    <property type="entry name" value="HNH_4"/>
    <property type="match status" value="1"/>
</dbReference>
<dbReference type="GO" id="GO:0016787">
    <property type="term" value="F:hydrolase activity"/>
    <property type="evidence" value="ECO:0007669"/>
    <property type="project" value="UniProtKB-KW"/>
</dbReference>
<dbReference type="InterPro" id="IPR032239">
    <property type="entry name" value="Cas9-BH"/>
</dbReference>
<keyword evidence="2 12" id="KW-0540">Nuclease</keyword>